<dbReference type="RefSeq" id="XP_002765087.1">
    <property type="nucleotide sequence ID" value="XM_002765041.1"/>
</dbReference>
<feature type="coiled-coil region" evidence="1">
    <location>
        <begin position="93"/>
        <end position="120"/>
    </location>
</feature>
<gene>
    <name evidence="2" type="ORF">Pmar_PMAR004544</name>
</gene>
<protein>
    <submittedName>
        <fullName evidence="2">Uncharacterized protein</fullName>
    </submittedName>
</protein>
<dbReference type="InParanoid" id="C5LZY6"/>
<dbReference type="OrthoDB" id="425673at2759"/>
<keyword evidence="3" id="KW-1185">Reference proteome</keyword>
<name>C5LZY6_PERM5</name>
<dbReference type="GeneID" id="9037261"/>
<dbReference type="EMBL" id="GG686971">
    <property type="protein sequence ID" value="EEQ97804.1"/>
    <property type="molecule type" value="Genomic_DNA"/>
</dbReference>
<reference evidence="2 3" key="1">
    <citation type="submission" date="2008-07" db="EMBL/GenBank/DDBJ databases">
        <authorList>
            <person name="El-Sayed N."/>
            <person name="Caler E."/>
            <person name="Inman J."/>
            <person name="Amedeo P."/>
            <person name="Hass B."/>
            <person name="Wortman J."/>
        </authorList>
    </citation>
    <scope>NUCLEOTIDE SEQUENCE [LARGE SCALE GENOMIC DNA]</scope>
    <source>
        <strain evidence="3">ATCC 50983 / TXsc</strain>
    </source>
</reference>
<sequence length="292" mass="31638">MIPDDISQSDLEEALRLVQGGEVGSIKNSSDKSPARLLLDEAYGLQNILNRPGSDKVEPRLTRECSRFISTVVQLCNDTEAGYICPDDFNRKAPGYQQKIRELRGEVEQYEANMSAARENSKPVNGVIRRIDEVTKSACEGSAVEATVVAGGVPSSCTNQAEIVNQKLTRMGNDCSRAILGGFAPTDLCTGSAVDALVEALRRISAEELKSSHISKEPLNTSQPAVVELDLRSSGIAVEGLQKLLPVLATESLLSSLETIRLDSELTQDPSVTILIKGFIMFRKEVQIVNSC</sequence>
<evidence type="ECO:0000256" key="1">
    <source>
        <dbReference type="SAM" id="Coils"/>
    </source>
</evidence>
<evidence type="ECO:0000313" key="3">
    <source>
        <dbReference type="Proteomes" id="UP000007800"/>
    </source>
</evidence>
<keyword evidence="1" id="KW-0175">Coiled coil</keyword>
<dbReference type="OMA" id="SCGHEEF"/>
<dbReference type="AlphaFoldDB" id="C5LZY6"/>
<dbReference type="Proteomes" id="UP000007800">
    <property type="component" value="Unassembled WGS sequence"/>
</dbReference>
<accession>C5LZY6</accession>
<evidence type="ECO:0000313" key="2">
    <source>
        <dbReference type="EMBL" id="EEQ97804.1"/>
    </source>
</evidence>
<proteinExistence type="predicted"/>
<organism evidence="3">
    <name type="scientific">Perkinsus marinus (strain ATCC 50983 / TXsc)</name>
    <dbReference type="NCBI Taxonomy" id="423536"/>
    <lineage>
        <taxon>Eukaryota</taxon>
        <taxon>Sar</taxon>
        <taxon>Alveolata</taxon>
        <taxon>Perkinsozoa</taxon>
        <taxon>Perkinsea</taxon>
        <taxon>Perkinsida</taxon>
        <taxon>Perkinsidae</taxon>
        <taxon>Perkinsus</taxon>
    </lineage>
</organism>